<dbReference type="PROSITE" id="PS51257">
    <property type="entry name" value="PROKAR_LIPOPROTEIN"/>
    <property type="match status" value="1"/>
</dbReference>
<feature type="chain" id="PRO_5046716762" description="Lipoprotein" evidence="1">
    <location>
        <begin position="20"/>
        <end position="319"/>
    </location>
</feature>
<proteinExistence type="predicted"/>
<dbReference type="Proteomes" id="UP001611450">
    <property type="component" value="Unassembled WGS sequence"/>
</dbReference>
<keyword evidence="1" id="KW-0732">Signal</keyword>
<keyword evidence="3" id="KW-1185">Reference proteome</keyword>
<evidence type="ECO:0008006" key="4">
    <source>
        <dbReference type="Google" id="ProtNLM"/>
    </source>
</evidence>
<name>A0ABW7WCI8_9NOCA</name>
<evidence type="ECO:0000313" key="2">
    <source>
        <dbReference type="EMBL" id="MFI2320683.1"/>
    </source>
</evidence>
<comment type="caution">
    <text evidence="2">The sequence shown here is derived from an EMBL/GenBank/DDBJ whole genome shotgun (WGS) entry which is preliminary data.</text>
</comment>
<evidence type="ECO:0000313" key="3">
    <source>
        <dbReference type="Proteomes" id="UP001611450"/>
    </source>
</evidence>
<accession>A0ABW7WCI8</accession>
<feature type="signal peptide" evidence="1">
    <location>
        <begin position="1"/>
        <end position="19"/>
    </location>
</feature>
<dbReference type="RefSeq" id="WP_396953505.1">
    <property type="nucleotide sequence ID" value="NZ_JBIRXV010000001.1"/>
</dbReference>
<reference evidence="2 3" key="1">
    <citation type="submission" date="2024-10" db="EMBL/GenBank/DDBJ databases">
        <title>The Natural Products Discovery Center: Release of the First 8490 Sequenced Strains for Exploring Actinobacteria Biosynthetic Diversity.</title>
        <authorList>
            <person name="Kalkreuter E."/>
            <person name="Kautsar S.A."/>
            <person name="Yang D."/>
            <person name="Bader C.D."/>
            <person name="Teijaro C.N."/>
            <person name="Fluegel L."/>
            <person name="Davis C.M."/>
            <person name="Simpson J.R."/>
            <person name="Lauterbach L."/>
            <person name="Steele A.D."/>
            <person name="Gui C."/>
            <person name="Meng S."/>
            <person name="Li G."/>
            <person name="Viehrig K."/>
            <person name="Ye F."/>
            <person name="Su P."/>
            <person name="Kiefer A.F."/>
            <person name="Nichols A."/>
            <person name="Cepeda A.J."/>
            <person name="Yan W."/>
            <person name="Fan B."/>
            <person name="Jiang Y."/>
            <person name="Adhikari A."/>
            <person name="Zheng C.-J."/>
            <person name="Schuster L."/>
            <person name="Cowan T.M."/>
            <person name="Smanski M.J."/>
            <person name="Chevrette M.G."/>
            <person name="De Carvalho L.P.S."/>
            <person name="Shen B."/>
        </authorList>
    </citation>
    <scope>NUCLEOTIDE SEQUENCE [LARGE SCALE GENOMIC DNA]</scope>
    <source>
        <strain evidence="2 3">NPDC019626</strain>
    </source>
</reference>
<dbReference type="EMBL" id="JBIRXV010000001">
    <property type="protein sequence ID" value="MFI2320683.1"/>
    <property type="molecule type" value="Genomic_DNA"/>
</dbReference>
<evidence type="ECO:0000256" key="1">
    <source>
        <dbReference type="SAM" id="SignalP"/>
    </source>
</evidence>
<sequence length="319" mass="34052">MYRRLALIAAVLLTAAACQDDSPAAVPQTGDGSFWSTVPRTGEQRLEVLRRMRAMDTCALLPRAELTEVGRVLSVGTDALNSCKAELDSSEHYKGKTVRWAMVGPAPEVKNERGTTERLGDVTITLLADKDTLTAEQAGQLVQRTCSATARFPSFAAIRLSVDTPLGVEPCPIAKSLITTAVSEWKKGPQQGSAAETITTVLTGADPCAVLPRLAVTADPAEQRVSSCTFAYHGDEIRLVYEYSAEPLVTAGSPAFTVGDRTVYRDTANELRFYNVAVGPPLGSGSRSLLGPQLPAISLTGKDDTALEEVARQVLTLFP</sequence>
<organism evidence="2 3">
    <name type="scientific">Nocardia beijingensis</name>
    <dbReference type="NCBI Taxonomy" id="95162"/>
    <lineage>
        <taxon>Bacteria</taxon>
        <taxon>Bacillati</taxon>
        <taxon>Actinomycetota</taxon>
        <taxon>Actinomycetes</taxon>
        <taxon>Mycobacteriales</taxon>
        <taxon>Nocardiaceae</taxon>
        <taxon>Nocardia</taxon>
    </lineage>
</organism>
<protein>
    <recommendedName>
        <fullName evidence="4">Lipoprotein</fullName>
    </recommendedName>
</protein>
<gene>
    <name evidence="2" type="ORF">ACH47G_09340</name>
</gene>